<protein>
    <submittedName>
        <fullName evidence="7">Sigma-70 family RNA polymerase sigma factor</fullName>
    </submittedName>
</protein>
<dbReference type="InterPro" id="IPR013325">
    <property type="entry name" value="RNA_pol_sigma_r2"/>
</dbReference>
<dbReference type="GO" id="GO:0006352">
    <property type="term" value="P:DNA-templated transcription initiation"/>
    <property type="evidence" value="ECO:0007669"/>
    <property type="project" value="InterPro"/>
</dbReference>
<gene>
    <name evidence="7" type="ORF">HMPREF1077_01989</name>
</gene>
<dbReference type="Pfam" id="PF08281">
    <property type="entry name" value="Sigma70_r4_2"/>
    <property type="match status" value="1"/>
</dbReference>
<dbReference type="InterPro" id="IPR039425">
    <property type="entry name" value="RNA_pol_sigma-70-like"/>
</dbReference>
<keyword evidence="4" id="KW-0804">Transcription</keyword>
<evidence type="ECO:0000256" key="4">
    <source>
        <dbReference type="ARBA" id="ARBA00023163"/>
    </source>
</evidence>
<dbReference type="InterPro" id="IPR036388">
    <property type="entry name" value="WH-like_DNA-bd_sf"/>
</dbReference>
<proteinExistence type="inferred from homology"/>
<dbReference type="Gene3D" id="1.10.10.10">
    <property type="entry name" value="Winged helix-like DNA-binding domain superfamily/Winged helix DNA-binding domain"/>
    <property type="match status" value="1"/>
</dbReference>
<dbReference type="NCBIfam" id="TIGR02937">
    <property type="entry name" value="sigma70-ECF"/>
    <property type="match status" value="1"/>
</dbReference>
<dbReference type="Gene3D" id="1.10.1740.10">
    <property type="match status" value="1"/>
</dbReference>
<evidence type="ECO:0000259" key="5">
    <source>
        <dbReference type="Pfam" id="PF04542"/>
    </source>
</evidence>
<evidence type="ECO:0000256" key="1">
    <source>
        <dbReference type="ARBA" id="ARBA00010641"/>
    </source>
</evidence>
<dbReference type="Pfam" id="PF04542">
    <property type="entry name" value="Sigma70_r2"/>
    <property type="match status" value="1"/>
</dbReference>
<feature type="domain" description="RNA polymerase sigma factor 70 region 4 type 2" evidence="6">
    <location>
        <begin position="144"/>
        <end position="194"/>
    </location>
</feature>
<evidence type="ECO:0000259" key="6">
    <source>
        <dbReference type="Pfam" id="PF08281"/>
    </source>
</evidence>
<dbReference type="eggNOG" id="COG1595">
    <property type="taxonomic scope" value="Bacteria"/>
</dbReference>
<dbReference type="Proteomes" id="UP000001218">
    <property type="component" value="Unassembled WGS sequence"/>
</dbReference>
<dbReference type="SUPFAM" id="SSF88946">
    <property type="entry name" value="Sigma2 domain of RNA polymerase sigma factors"/>
    <property type="match status" value="1"/>
</dbReference>
<evidence type="ECO:0000313" key="7">
    <source>
        <dbReference type="EMBL" id="EKN10079.1"/>
    </source>
</evidence>
<name>K5Z3D0_9BACT</name>
<reference evidence="7 8" key="1">
    <citation type="submission" date="2012-02" db="EMBL/GenBank/DDBJ databases">
        <title>The Genome Sequence of Parabacteroides johnsonii CL02T12C29.</title>
        <authorList>
            <consortium name="The Broad Institute Genome Sequencing Platform"/>
            <person name="Earl A."/>
            <person name="Ward D."/>
            <person name="Feldgarden M."/>
            <person name="Gevers D."/>
            <person name="Zitomersky N.L."/>
            <person name="Coyne M.J."/>
            <person name="Comstock L.E."/>
            <person name="Young S.K."/>
            <person name="Zeng Q."/>
            <person name="Gargeya S."/>
            <person name="Fitzgerald M."/>
            <person name="Haas B."/>
            <person name="Abouelleil A."/>
            <person name="Alvarado L."/>
            <person name="Arachchi H.M."/>
            <person name="Berlin A."/>
            <person name="Chapman S.B."/>
            <person name="Gearin G."/>
            <person name="Goldberg J."/>
            <person name="Griggs A."/>
            <person name="Gujja S."/>
            <person name="Hansen M."/>
            <person name="Heiman D."/>
            <person name="Howarth C."/>
            <person name="Larimer J."/>
            <person name="Lui A."/>
            <person name="MacDonald P.J.P."/>
            <person name="McCowen C."/>
            <person name="Montmayeur A."/>
            <person name="Murphy C."/>
            <person name="Neiman D."/>
            <person name="Pearson M."/>
            <person name="Priest M."/>
            <person name="Roberts A."/>
            <person name="Saif S."/>
            <person name="Shea T."/>
            <person name="Sisk P."/>
            <person name="Stolte C."/>
            <person name="Sykes S."/>
            <person name="Wortman J."/>
            <person name="Nusbaum C."/>
            <person name="Birren B."/>
        </authorList>
    </citation>
    <scope>NUCLEOTIDE SEQUENCE [LARGE SCALE GENOMIC DNA]</scope>
    <source>
        <strain evidence="7 8">CL02T12C29</strain>
    </source>
</reference>
<feature type="domain" description="RNA polymerase sigma-70 region 2" evidence="5">
    <location>
        <begin position="48"/>
        <end position="114"/>
    </location>
</feature>
<dbReference type="InterPro" id="IPR014284">
    <property type="entry name" value="RNA_pol_sigma-70_dom"/>
</dbReference>
<evidence type="ECO:0000256" key="2">
    <source>
        <dbReference type="ARBA" id="ARBA00023015"/>
    </source>
</evidence>
<dbReference type="InterPro" id="IPR007627">
    <property type="entry name" value="RNA_pol_sigma70_r2"/>
</dbReference>
<accession>K5Z3D0</accession>
<evidence type="ECO:0000256" key="3">
    <source>
        <dbReference type="ARBA" id="ARBA00023082"/>
    </source>
</evidence>
<dbReference type="EMBL" id="AGZP01000017">
    <property type="protein sequence ID" value="EKN10079.1"/>
    <property type="molecule type" value="Genomic_DNA"/>
</dbReference>
<dbReference type="PANTHER" id="PTHR43133">
    <property type="entry name" value="RNA POLYMERASE ECF-TYPE SIGMA FACTO"/>
    <property type="match status" value="1"/>
</dbReference>
<dbReference type="InterPro" id="IPR013324">
    <property type="entry name" value="RNA_pol_sigma_r3/r4-like"/>
</dbReference>
<dbReference type="GO" id="GO:0016987">
    <property type="term" value="F:sigma factor activity"/>
    <property type="evidence" value="ECO:0007669"/>
    <property type="project" value="UniProtKB-KW"/>
</dbReference>
<dbReference type="GO" id="GO:0003677">
    <property type="term" value="F:DNA binding"/>
    <property type="evidence" value="ECO:0007669"/>
    <property type="project" value="InterPro"/>
</dbReference>
<evidence type="ECO:0000313" key="8">
    <source>
        <dbReference type="Proteomes" id="UP000001218"/>
    </source>
</evidence>
<sequence>MCYLFYFSFRKDATFLCSPSFIYMKMEETNAHLIEGCRRGNRTAQLALYKQYAGRLYVACLRIVGNTSEAEEAMQDAFLKIFTRLDQYQDGQCFEAWMHRIAVHTAIDYVRRQTPDWEELSDNYTEPDDDGPDEEEIRYSVAQVKEACKKLPAGYRVILSLYLFEGYDMEEIASILKIQPPSVRSQYLRAKRKLLDIIAANKENG</sequence>
<dbReference type="PATRIC" id="fig|999419.3.peg.2040"/>
<dbReference type="AlphaFoldDB" id="K5Z3D0"/>
<organism evidence="7 8">
    <name type="scientific">Parabacteroides johnsonii CL02T12C29</name>
    <dbReference type="NCBI Taxonomy" id="999419"/>
    <lineage>
        <taxon>Bacteria</taxon>
        <taxon>Pseudomonadati</taxon>
        <taxon>Bacteroidota</taxon>
        <taxon>Bacteroidia</taxon>
        <taxon>Bacteroidales</taxon>
        <taxon>Tannerellaceae</taxon>
        <taxon>Parabacteroides</taxon>
    </lineage>
</organism>
<keyword evidence="2" id="KW-0805">Transcription regulation</keyword>
<dbReference type="HOGENOM" id="CLU_047691_3_2_10"/>
<dbReference type="InterPro" id="IPR013249">
    <property type="entry name" value="RNA_pol_sigma70_r4_t2"/>
</dbReference>
<comment type="similarity">
    <text evidence="1">Belongs to the sigma-70 factor family. ECF subfamily.</text>
</comment>
<keyword evidence="3" id="KW-0731">Sigma factor</keyword>
<comment type="caution">
    <text evidence="7">The sequence shown here is derived from an EMBL/GenBank/DDBJ whole genome shotgun (WGS) entry which is preliminary data.</text>
</comment>
<dbReference type="PANTHER" id="PTHR43133:SF46">
    <property type="entry name" value="RNA POLYMERASE SIGMA-70 FACTOR ECF SUBFAMILY"/>
    <property type="match status" value="1"/>
</dbReference>
<dbReference type="SUPFAM" id="SSF88659">
    <property type="entry name" value="Sigma3 and sigma4 domains of RNA polymerase sigma factors"/>
    <property type="match status" value="1"/>
</dbReference>